<dbReference type="FunFam" id="3.20.20.70:FF:000262">
    <property type="entry name" value="NADH:flavin oxidoreductase"/>
    <property type="match status" value="1"/>
</dbReference>
<dbReference type="PANTHER" id="PTHR22893">
    <property type="entry name" value="NADH OXIDOREDUCTASE-RELATED"/>
    <property type="match status" value="1"/>
</dbReference>
<gene>
    <name evidence="3" type="ORF">HJA_07882</name>
</gene>
<dbReference type="InterPro" id="IPR045247">
    <property type="entry name" value="Oye-like"/>
</dbReference>
<dbReference type="Pfam" id="PF00724">
    <property type="entry name" value="Oxidored_FMN"/>
    <property type="match status" value="1"/>
</dbReference>
<dbReference type="SUPFAM" id="SSF51395">
    <property type="entry name" value="FMN-linked oxidoreductases"/>
    <property type="match status" value="1"/>
</dbReference>
<evidence type="ECO:0000259" key="2">
    <source>
        <dbReference type="Pfam" id="PF00724"/>
    </source>
</evidence>
<dbReference type="OrthoDB" id="9784632at2"/>
<dbReference type="PANTHER" id="PTHR22893:SF55">
    <property type="entry name" value="OXIDOREDUCTASE-RELATED"/>
    <property type="match status" value="1"/>
</dbReference>
<dbReference type="PATRIC" id="fig|1280952.3.peg.1564"/>
<evidence type="ECO:0000313" key="4">
    <source>
        <dbReference type="Proteomes" id="UP000024816"/>
    </source>
</evidence>
<dbReference type="RefSeq" id="WP_035580469.1">
    <property type="nucleotide sequence ID" value="NZ_ARYJ01000004.1"/>
</dbReference>
<evidence type="ECO:0000256" key="1">
    <source>
        <dbReference type="SAM" id="MobiDB-lite"/>
    </source>
</evidence>
<dbReference type="InterPro" id="IPR013785">
    <property type="entry name" value="Aldolase_TIM"/>
</dbReference>
<dbReference type="GO" id="GO:0005829">
    <property type="term" value="C:cytosol"/>
    <property type="evidence" value="ECO:0007669"/>
    <property type="project" value="TreeGrafter"/>
</dbReference>
<feature type="region of interest" description="Disordered" evidence="1">
    <location>
        <begin position="106"/>
        <end position="138"/>
    </location>
</feature>
<evidence type="ECO:0000313" key="3">
    <source>
        <dbReference type="EMBL" id="KCZ89200.1"/>
    </source>
</evidence>
<dbReference type="GO" id="GO:0016491">
    <property type="term" value="F:oxidoreductase activity"/>
    <property type="evidence" value="ECO:0007669"/>
    <property type="project" value="InterPro"/>
</dbReference>
<feature type="domain" description="NADH:flavin oxidoreductase/NADH oxidase N-terminal" evidence="2">
    <location>
        <begin position="5"/>
        <end position="352"/>
    </location>
</feature>
<dbReference type="eggNOG" id="COG1902">
    <property type="taxonomic scope" value="Bacteria"/>
</dbReference>
<reference evidence="3 4" key="1">
    <citation type="journal article" date="2014" name="Antonie Van Leeuwenhoek">
        <title>Hyphomonas beringensis sp. nov. and Hyphomonas chukchiensis sp. nov., isolated from surface seawater of the Bering Sea and Chukchi Sea.</title>
        <authorList>
            <person name="Li C."/>
            <person name="Lai Q."/>
            <person name="Li G."/>
            <person name="Dong C."/>
            <person name="Wang J."/>
            <person name="Liao Y."/>
            <person name="Shao Z."/>
        </authorList>
    </citation>
    <scope>NUCLEOTIDE SEQUENCE [LARGE SCALE GENOMIC DNA]</scope>
    <source>
        <strain evidence="3 4">VP2</strain>
    </source>
</reference>
<proteinExistence type="predicted"/>
<dbReference type="Proteomes" id="UP000024816">
    <property type="component" value="Unassembled WGS sequence"/>
</dbReference>
<name>A0A059FEX4_9PROT</name>
<protein>
    <submittedName>
        <fullName evidence="3">FAD/FMN-binding oxidoreductase</fullName>
    </submittedName>
</protein>
<organism evidence="3 4">
    <name type="scientific">Hyphomonas jannaschiana VP2</name>
    <dbReference type="NCBI Taxonomy" id="1280952"/>
    <lineage>
        <taxon>Bacteria</taxon>
        <taxon>Pseudomonadati</taxon>
        <taxon>Pseudomonadota</taxon>
        <taxon>Alphaproteobacteria</taxon>
        <taxon>Hyphomonadales</taxon>
        <taxon>Hyphomonadaceae</taxon>
        <taxon>Hyphomonas</taxon>
    </lineage>
</organism>
<dbReference type="GO" id="GO:0010181">
    <property type="term" value="F:FMN binding"/>
    <property type="evidence" value="ECO:0007669"/>
    <property type="project" value="InterPro"/>
</dbReference>
<dbReference type="Gene3D" id="3.20.20.70">
    <property type="entry name" value="Aldolase class I"/>
    <property type="match status" value="1"/>
</dbReference>
<dbReference type="AlphaFoldDB" id="A0A059FEX4"/>
<dbReference type="CDD" id="cd04747">
    <property type="entry name" value="OYE_like_5_FMN"/>
    <property type="match status" value="1"/>
</dbReference>
<accession>A0A059FEX4</accession>
<keyword evidence="4" id="KW-1185">Reference proteome</keyword>
<sequence>MTSPLFTPFKLKNMELPNRVVMAPMTRSKSPGGVPGEDVADYYARRAASDVGLIVTEGTTVRRGGASNDPNVPNIFKADALAGWKNVVEKVHANHGKIAPQIWHQGMMRKPGTGPDPDAPTDGPSGVTHTGKQVLPEPTSADVDDMVMAFAEAAADAQKVGFDCIELHGAHGYLIDEFFWDVMNRRSDRYGGSLPERATFAADIIREVRKKVGPDMTIILRYSQWKQQEYTARLATTPQALEEFLKVFVDAGVDCLHVSQRRYWEPEFPEIDGENGLNGAGWAKKLTGLPTITVGSVGLSGDFIGAFQGQGSGQRSLEDLEERLSRGEFDLVAVGRALLQDPHWATKVKDGRIGEISDYDAAALATLY</sequence>
<dbReference type="STRING" id="1280952.HJA_07882"/>
<feature type="compositionally biased region" description="Low complexity" evidence="1">
    <location>
        <begin position="111"/>
        <end position="124"/>
    </location>
</feature>
<dbReference type="EMBL" id="ARYJ01000004">
    <property type="protein sequence ID" value="KCZ89200.1"/>
    <property type="molecule type" value="Genomic_DNA"/>
</dbReference>
<comment type="caution">
    <text evidence="3">The sequence shown here is derived from an EMBL/GenBank/DDBJ whole genome shotgun (WGS) entry which is preliminary data.</text>
</comment>
<dbReference type="InterPro" id="IPR001155">
    <property type="entry name" value="OxRdtase_FMN_N"/>
</dbReference>